<dbReference type="EMBL" id="JASBWT010000019">
    <property type="protein sequence ID" value="KAJ9096376.1"/>
    <property type="molecule type" value="Genomic_DNA"/>
</dbReference>
<organism evidence="1 2">
    <name type="scientific">Naganishia friedmannii</name>
    <dbReference type="NCBI Taxonomy" id="89922"/>
    <lineage>
        <taxon>Eukaryota</taxon>
        <taxon>Fungi</taxon>
        <taxon>Dikarya</taxon>
        <taxon>Basidiomycota</taxon>
        <taxon>Agaricomycotina</taxon>
        <taxon>Tremellomycetes</taxon>
        <taxon>Filobasidiales</taxon>
        <taxon>Filobasidiaceae</taxon>
        <taxon>Naganishia</taxon>
    </lineage>
</organism>
<keyword evidence="2" id="KW-1185">Reference proteome</keyword>
<comment type="caution">
    <text evidence="1">The sequence shown here is derived from an EMBL/GenBank/DDBJ whole genome shotgun (WGS) entry which is preliminary data.</text>
</comment>
<sequence length="439" mass="46352">MSERLLDEVSSANYTAYMLYNEPNSASGSPSLVLVKAGGPMDGPPSLAAVTPDLPSSSTGLHAATTSGPKLPGHGEPEITIESRAAMHNPSQDKNHRTGRSLSRNAVLPSVGGRAGTTMNIRRGGRDGLGRFAAANSAPGHPPPPTGHSAPPAASTYATQGESPTLARTGVVRRRASTQSISPTSWEPPLNKKQKMSKNAKLEREWPVKDRSDAHPNVAGPTITKTDSTKSVISIPSNPGFSPQPYLSPMLEGGKSRQGYSFPRSVNNSDLLVNSGGVPHNQKEENGSSTAEVSNTVSGEKMPGHYPPKPQGVLEIEAVDNESSEIAPAKHPSPSAAAAICQSPTVIDQPLAVVHSLSSDNIDSPASRIDRRLDLLLKAHQTLLESNQTLLRGVQTVATKQQTLEDGFNMLGEQVQRLGSQVEQITALLRSPSKPPINH</sequence>
<dbReference type="Proteomes" id="UP001227268">
    <property type="component" value="Unassembled WGS sequence"/>
</dbReference>
<gene>
    <name evidence="1" type="ORF">QFC21_005198</name>
</gene>
<protein>
    <submittedName>
        <fullName evidence="1">Uncharacterized protein</fullName>
    </submittedName>
</protein>
<proteinExistence type="predicted"/>
<reference evidence="1" key="1">
    <citation type="submission" date="2023-04" db="EMBL/GenBank/DDBJ databases">
        <title>Draft Genome sequencing of Naganishia species isolated from polar environments using Oxford Nanopore Technology.</title>
        <authorList>
            <person name="Leo P."/>
            <person name="Venkateswaran K."/>
        </authorList>
    </citation>
    <scope>NUCLEOTIDE SEQUENCE</scope>
    <source>
        <strain evidence="1">MNA-CCFEE 5423</strain>
    </source>
</reference>
<evidence type="ECO:0000313" key="1">
    <source>
        <dbReference type="EMBL" id="KAJ9096376.1"/>
    </source>
</evidence>
<name>A0ACC2VC05_9TREE</name>
<evidence type="ECO:0000313" key="2">
    <source>
        <dbReference type="Proteomes" id="UP001227268"/>
    </source>
</evidence>
<accession>A0ACC2VC05</accession>